<evidence type="ECO:0000313" key="2">
    <source>
        <dbReference type="Proteomes" id="UP000279760"/>
    </source>
</evidence>
<dbReference type="InterPro" id="IPR010877">
    <property type="entry name" value="Phage_Mu_Gp46"/>
</dbReference>
<name>A0A3G4V8S0_9VIBR</name>
<dbReference type="AlphaFoldDB" id="A0A3G4V8S0"/>
<dbReference type="Proteomes" id="UP000279760">
    <property type="component" value="Chromosome 1"/>
</dbReference>
<dbReference type="RefSeq" id="WP_124940320.1">
    <property type="nucleotide sequence ID" value="NZ_CP033577.1"/>
</dbReference>
<evidence type="ECO:0000313" key="1">
    <source>
        <dbReference type="EMBL" id="AYV21110.1"/>
    </source>
</evidence>
<dbReference type="EMBL" id="CP033577">
    <property type="protein sequence ID" value="AYV21110.1"/>
    <property type="molecule type" value="Genomic_DNA"/>
</dbReference>
<evidence type="ECO:0008006" key="3">
    <source>
        <dbReference type="Google" id="ProtNLM"/>
    </source>
</evidence>
<dbReference type="Pfam" id="PF07409">
    <property type="entry name" value="GP46"/>
    <property type="match status" value="1"/>
</dbReference>
<organism evidence="1 2">
    <name type="scientific">Vibrio mediterranei</name>
    <dbReference type="NCBI Taxonomy" id="689"/>
    <lineage>
        <taxon>Bacteria</taxon>
        <taxon>Pseudomonadati</taxon>
        <taxon>Pseudomonadota</taxon>
        <taxon>Gammaproteobacteria</taxon>
        <taxon>Vibrionales</taxon>
        <taxon>Vibrionaceae</taxon>
        <taxon>Vibrio</taxon>
    </lineage>
</organism>
<reference evidence="1 2" key="1">
    <citation type="submission" date="2018-11" db="EMBL/GenBank/DDBJ databases">
        <title>Complete Genome Sequence of Vbrio mediterranei 117-T6: a Potential Pathogen Bacteria Isolated from the Conchocelis of Pyropia.</title>
        <authorList>
            <person name="Liu Q."/>
        </authorList>
    </citation>
    <scope>NUCLEOTIDE SEQUENCE [LARGE SCALE GENOMIC DNA]</scope>
    <source>
        <strain evidence="1 2">117-T6</strain>
    </source>
</reference>
<sequence>MSHFKLNALTESVDSKEGMSHAVLQSVYNYAESTQNDRARMNNNERGGTWSGELIEIVGSRDWTLKRAKLTDETLRLAKRFYEEALAWLIQQGHAKTIEVTVWREKPNQMGRNVMITLTDGSTFDVPLSKVDK</sequence>
<protein>
    <recommendedName>
        <fullName evidence="3">Phage protein GP46</fullName>
    </recommendedName>
</protein>
<proteinExistence type="predicted"/>
<gene>
    <name evidence="1" type="ORF">ECB94_07295</name>
</gene>
<accession>A0A3G4V8S0</accession>